<reference evidence="1" key="1">
    <citation type="submission" date="2013-04" db="EMBL/GenBank/DDBJ databases">
        <title>The genome sequencing project of 58 acetic acid bacteria.</title>
        <authorList>
            <person name="Okamoto-Kainuma A."/>
            <person name="Ishikawa M."/>
            <person name="Umino S."/>
            <person name="Koizumi Y."/>
            <person name="Shiwa Y."/>
            <person name="Yoshikawa H."/>
            <person name="Matsutani M."/>
            <person name="Matsushita K."/>
        </authorList>
    </citation>
    <scope>NUCLEOTIDE SEQUENCE</scope>
    <source>
        <strain evidence="1">NBRC 106556</strain>
    </source>
</reference>
<organism evidence="1 2">
    <name type="scientific">Neokomagataea tanensis NBRC 106556</name>
    <dbReference type="NCBI Taxonomy" id="1223519"/>
    <lineage>
        <taxon>Bacteria</taxon>
        <taxon>Pseudomonadati</taxon>
        <taxon>Pseudomonadota</taxon>
        <taxon>Alphaproteobacteria</taxon>
        <taxon>Acetobacterales</taxon>
        <taxon>Acetobacteraceae</taxon>
        <taxon>Neokomagataea</taxon>
    </lineage>
</organism>
<proteinExistence type="predicted"/>
<dbReference type="EMBL" id="BAQB01000008">
    <property type="protein sequence ID" value="GBR45475.1"/>
    <property type="molecule type" value="Genomic_DNA"/>
</dbReference>
<sequence length="54" mass="5880">MSNHYDEHPVEDFLKPKIASLINEARAAGYPQDVIVAVLIDLLDNDTCEGGPAL</sequence>
<keyword evidence="2" id="KW-1185">Reference proteome</keyword>
<accession>A0ABQ0QHY0</accession>
<comment type="caution">
    <text evidence="1">The sequence shown here is derived from an EMBL/GenBank/DDBJ whole genome shotgun (WGS) entry which is preliminary data.</text>
</comment>
<protein>
    <submittedName>
        <fullName evidence="1">Uncharacterized protein</fullName>
    </submittedName>
</protein>
<gene>
    <name evidence="1" type="ORF">AA106556_0780</name>
</gene>
<evidence type="ECO:0000313" key="2">
    <source>
        <dbReference type="Proteomes" id="UP001062443"/>
    </source>
</evidence>
<name>A0ABQ0QHY0_9PROT</name>
<dbReference type="Proteomes" id="UP001062443">
    <property type="component" value="Unassembled WGS sequence"/>
</dbReference>
<dbReference type="RefSeq" id="WP_169802029.1">
    <property type="nucleotide sequence ID" value="NZ_BAQB01000008.1"/>
</dbReference>
<evidence type="ECO:0000313" key="1">
    <source>
        <dbReference type="EMBL" id="GBR45475.1"/>
    </source>
</evidence>